<dbReference type="EMBL" id="KZ302062">
    <property type="protein sequence ID" value="PFH48450.1"/>
    <property type="molecule type" value="Genomic_DNA"/>
</dbReference>
<dbReference type="AlphaFoldDB" id="A0A2A9NL66"/>
<protein>
    <submittedName>
        <fullName evidence="1">Uncharacterized protein</fullName>
    </submittedName>
</protein>
<keyword evidence="2" id="KW-1185">Reference proteome</keyword>
<dbReference type="Proteomes" id="UP000242287">
    <property type="component" value="Unassembled WGS sequence"/>
</dbReference>
<organism evidence="1 2">
    <name type="scientific">Amanita thiersii Skay4041</name>
    <dbReference type="NCBI Taxonomy" id="703135"/>
    <lineage>
        <taxon>Eukaryota</taxon>
        <taxon>Fungi</taxon>
        <taxon>Dikarya</taxon>
        <taxon>Basidiomycota</taxon>
        <taxon>Agaricomycotina</taxon>
        <taxon>Agaricomycetes</taxon>
        <taxon>Agaricomycetidae</taxon>
        <taxon>Agaricales</taxon>
        <taxon>Pluteineae</taxon>
        <taxon>Amanitaceae</taxon>
        <taxon>Amanita</taxon>
    </lineage>
</organism>
<accession>A0A2A9NL66</accession>
<gene>
    <name evidence="1" type="ORF">AMATHDRAFT_49518</name>
</gene>
<evidence type="ECO:0000313" key="2">
    <source>
        <dbReference type="Proteomes" id="UP000242287"/>
    </source>
</evidence>
<proteinExistence type="predicted"/>
<name>A0A2A9NL66_9AGAR</name>
<evidence type="ECO:0000313" key="1">
    <source>
        <dbReference type="EMBL" id="PFH48450.1"/>
    </source>
</evidence>
<sequence>MSIALTICRDRLGSRRPDLLGRGSDWVSEWVPIRLSGGQGGFKIPGVSSLPFLCRLMLLGHCKLFRVIRCVVAFSSSLADVSRTVVNVPVWFQYTWALVNSPEWLQHFRAVVDTPDDTATLGSQSGIRYLWALVASQRDKDHCELSSRPGWFQYTRDIVNCPDDTANLTRQGGKVRRRFSSSLADFSRDSHGYSRVVLAYIVRRRFSSGLTDFSRDIINLQPEWLISAHCELFRVILVLDSANRSGQGDKAYWHFFRRPEWFQDRSTSLAIQLTWVAGPLGVECESGLGRYGVSDEVCFRVHLPGAWSL</sequence>
<reference evidence="1 2" key="1">
    <citation type="submission" date="2014-02" db="EMBL/GenBank/DDBJ databases">
        <title>Transposable element dynamics among asymbiotic and ectomycorrhizal Amanita fungi.</title>
        <authorList>
            <consortium name="DOE Joint Genome Institute"/>
            <person name="Hess J."/>
            <person name="Skrede I."/>
            <person name="Wolfe B."/>
            <person name="LaButti K."/>
            <person name="Ohm R.A."/>
            <person name="Grigoriev I.V."/>
            <person name="Pringle A."/>
        </authorList>
    </citation>
    <scope>NUCLEOTIDE SEQUENCE [LARGE SCALE GENOMIC DNA]</scope>
    <source>
        <strain evidence="1 2">SKay4041</strain>
    </source>
</reference>